<sequence>MPSRNRDTLKYFFSDGALPSSDMFADLIDSMLNMDDEGFSKTDKNGFEITDLGEFENLISFFKKSHPDNPVWQIRFDGNENNLIISRVDSDRSEQLNLEDVEKLKYLLNLNVSGQQAKIGIGIALPHDTLHVAGNVRSEGRRGSLGKNHAQPLADGGWHTIGGPYTGCQTLEVVARAKNDRKKYYGLMHAIAMHTISPVKKDIFNFFGLKNKIRYTHSFYESFLHKIKLRWQPAKERGQYILQIRTNCDYGNEGVIDYHIT</sequence>
<feature type="non-terminal residue" evidence="1">
    <location>
        <position position="261"/>
    </location>
</feature>
<dbReference type="AlphaFoldDB" id="A0A3B0XV26"/>
<evidence type="ECO:0000313" key="1">
    <source>
        <dbReference type="EMBL" id="VAW60024.1"/>
    </source>
</evidence>
<name>A0A3B0XV26_9ZZZZ</name>
<protein>
    <submittedName>
        <fullName evidence="1">Uncharacterized protein</fullName>
    </submittedName>
</protein>
<accession>A0A3B0XV26</accession>
<proteinExistence type="predicted"/>
<gene>
    <name evidence="1" type="ORF">MNBD_GAMMA11-78</name>
</gene>
<organism evidence="1">
    <name type="scientific">hydrothermal vent metagenome</name>
    <dbReference type="NCBI Taxonomy" id="652676"/>
    <lineage>
        <taxon>unclassified sequences</taxon>
        <taxon>metagenomes</taxon>
        <taxon>ecological metagenomes</taxon>
    </lineage>
</organism>
<reference evidence="1" key="1">
    <citation type="submission" date="2018-06" db="EMBL/GenBank/DDBJ databases">
        <authorList>
            <person name="Zhirakovskaya E."/>
        </authorList>
    </citation>
    <scope>NUCLEOTIDE SEQUENCE</scope>
</reference>
<dbReference type="EMBL" id="UOFG01000106">
    <property type="protein sequence ID" value="VAW60024.1"/>
    <property type="molecule type" value="Genomic_DNA"/>
</dbReference>